<name>A0ABU7FAU7_9ACTN</name>
<reference evidence="3" key="1">
    <citation type="submission" date="2024-01" db="EMBL/GenBank/DDBJ databases">
        <title>First draft genome sequence data of TA4-1, the type strain of Gram-positive actinobacterium Streptomyces chiangmaiensis.</title>
        <authorList>
            <person name="Yasawong M."/>
            <person name="Nantapong N."/>
        </authorList>
    </citation>
    <scope>NUCLEOTIDE SEQUENCE</scope>
    <source>
        <strain evidence="3">TA4-1</strain>
    </source>
</reference>
<evidence type="ECO:0000313" key="4">
    <source>
        <dbReference type="Proteomes" id="UP001333996"/>
    </source>
</evidence>
<dbReference type="InterPro" id="IPR036291">
    <property type="entry name" value="NAD(P)-bd_dom_sf"/>
</dbReference>
<keyword evidence="4" id="KW-1185">Reference proteome</keyword>
<accession>A0ABU7FAU7</accession>
<evidence type="ECO:0000313" key="3">
    <source>
        <dbReference type="EMBL" id="MED7821203.1"/>
    </source>
</evidence>
<evidence type="ECO:0000256" key="1">
    <source>
        <dbReference type="ARBA" id="ARBA00006484"/>
    </source>
</evidence>
<gene>
    <name evidence="3" type="ORF">VXC91_04190</name>
</gene>
<organism evidence="3 4">
    <name type="scientific">Streptomyces chiangmaiensis</name>
    <dbReference type="NCBI Taxonomy" id="766497"/>
    <lineage>
        <taxon>Bacteria</taxon>
        <taxon>Bacillati</taxon>
        <taxon>Actinomycetota</taxon>
        <taxon>Actinomycetes</taxon>
        <taxon>Kitasatosporales</taxon>
        <taxon>Streptomycetaceae</taxon>
        <taxon>Streptomyces</taxon>
    </lineage>
</organism>
<comment type="caution">
    <text evidence="3">The sequence shown here is derived from an EMBL/GenBank/DDBJ whole genome shotgun (WGS) entry which is preliminary data.</text>
</comment>
<dbReference type="Pfam" id="PF13561">
    <property type="entry name" value="adh_short_C2"/>
    <property type="match status" value="1"/>
</dbReference>
<dbReference type="Gene3D" id="3.40.50.720">
    <property type="entry name" value="NAD(P)-binding Rossmann-like Domain"/>
    <property type="match status" value="1"/>
</dbReference>
<dbReference type="Proteomes" id="UP001333996">
    <property type="component" value="Unassembled WGS sequence"/>
</dbReference>
<protein>
    <submittedName>
        <fullName evidence="3">SDR family oxidoreductase</fullName>
    </submittedName>
</protein>
<dbReference type="PANTHER" id="PTHR24321">
    <property type="entry name" value="DEHYDROGENASES, SHORT CHAIN"/>
    <property type="match status" value="1"/>
</dbReference>
<dbReference type="InterPro" id="IPR002347">
    <property type="entry name" value="SDR_fam"/>
</dbReference>
<proteinExistence type="inferred from homology"/>
<dbReference type="PRINTS" id="PR00081">
    <property type="entry name" value="GDHRDH"/>
</dbReference>
<sequence>MPYRAAYSAARHGVRGITRSVAHDWAARGVRINELLPGVIENPMLALANEQETKATAALVAARRLGRPREIATTVAFLLSDEASCITGAHLAVDGGFLT</sequence>
<dbReference type="RefSeq" id="WP_329505230.1">
    <property type="nucleotide sequence ID" value="NZ_BAAAYZ010000078.1"/>
</dbReference>
<keyword evidence="2" id="KW-0560">Oxidoreductase</keyword>
<comment type="similarity">
    <text evidence="1">Belongs to the short-chain dehydrogenases/reductases (SDR) family.</text>
</comment>
<dbReference type="PANTHER" id="PTHR24321:SF8">
    <property type="entry name" value="ESTRADIOL 17-BETA-DEHYDROGENASE 8-RELATED"/>
    <property type="match status" value="1"/>
</dbReference>
<evidence type="ECO:0000256" key="2">
    <source>
        <dbReference type="ARBA" id="ARBA00023002"/>
    </source>
</evidence>
<dbReference type="SUPFAM" id="SSF51735">
    <property type="entry name" value="NAD(P)-binding Rossmann-fold domains"/>
    <property type="match status" value="1"/>
</dbReference>
<dbReference type="EMBL" id="JAYWVC010000007">
    <property type="protein sequence ID" value="MED7821203.1"/>
    <property type="molecule type" value="Genomic_DNA"/>
</dbReference>